<gene>
    <name evidence="1" type="ORF">ROSMUCSMR3_03506</name>
</gene>
<dbReference type="Proteomes" id="UP000192273">
    <property type="component" value="Chromosome"/>
</dbReference>
<dbReference type="EMBL" id="CP020474">
    <property type="protein sequence ID" value="ARE84960.1"/>
    <property type="molecule type" value="Genomic_DNA"/>
</dbReference>
<dbReference type="RefSeq" id="WP_219436065.1">
    <property type="nucleotide sequence ID" value="NZ_JAHXRP010000014.1"/>
</dbReference>
<reference evidence="1 2" key="1">
    <citation type="submission" date="2017-03" db="EMBL/GenBank/DDBJ databases">
        <title>Genome Sequence of Roseovarius mucosus strain SMR3 Isolated from a culture of the Diatom Skeletonema marinoi.</title>
        <authorList>
            <person name="Topel M."/>
            <person name="Pinder M."/>
            <person name="Johansson O.N."/>
            <person name="Kourtchenko O."/>
            <person name="Godhe A."/>
            <person name="Clarke A.K."/>
        </authorList>
    </citation>
    <scope>NUCLEOTIDE SEQUENCE [LARGE SCALE GENOMIC DNA]</scope>
    <source>
        <strain evidence="1 2">SMR3</strain>
    </source>
</reference>
<protein>
    <submittedName>
        <fullName evidence="1">Uncharacterized protein</fullName>
    </submittedName>
</protein>
<dbReference type="AlphaFoldDB" id="A0A1V0RT47"/>
<evidence type="ECO:0000313" key="1">
    <source>
        <dbReference type="EMBL" id="ARE84960.1"/>
    </source>
</evidence>
<name>A0A1V0RT47_9RHOB</name>
<dbReference type="KEGG" id="rmm:ROSMUCSMR3_03506"/>
<accession>A0A1V0RT47</accession>
<proteinExistence type="predicted"/>
<evidence type="ECO:0000313" key="2">
    <source>
        <dbReference type="Proteomes" id="UP000192273"/>
    </source>
</evidence>
<organism evidence="1 2">
    <name type="scientific">Roseovarius mucosus</name>
    <dbReference type="NCBI Taxonomy" id="215743"/>
    <lineage>
        <taxon>Bacteria</taxon>
        <taxon>Pseudomonadati</taxon>
        <taxon>Pseudomonadota</taxon>
        <taxon>Alphaproteobacteria</taxon>
        <taxon>Rhodobacterales</taxon>
        <taxon>Roseobacteraceae</taxon>
        <taxon>Roseovarius</taxon>
    </lineage>
</organism>
<sequence>MVGDHNWRRAPLSRRVRIFLFGRRERITHLGLHCTVAWWRDQPYLVWIAEARP</sequence>
<keyword evidence="2" id="KW-1185">Reference proteome</keyword>